<feature type="transmembrane region" description="Helical" evidence="7">
    <location>
        <begin position="203"/>
        <end position="223"/>
    </location>
</feature>
<evidence type="ECO:0000256" key="2">
    <source>
        <dbReference type="ARBA" id="ARBA00022448"/>
    </source>
</evidence>
<evidence type="ECO:0000256" key="5">
    <source>
        <dbReference type="ARBA" id="ARBA00022989"/>
    </source>
</evidence>
<protein>
    <submittedName>
        <fullName evidence="9">Carbohydrate ABC transporter membrane protein 1 (CUT1 family)</fullName>
    </submittedName>
</protein>
<evidence type="ECO:0000256" key="7">
    <source>
        <dbReference type="RuleBase" id="RU363032"/>
    </source>
</evidence>
<gene>
    <name evidence="9" type="ORF">CLV37_103327</name>
</gene>
<feature type="domain" description="ABC transmembrane type-1" evidence="8">
    <location>
        <begin position="64"/>
        <end position="275"/>
    </location>
</feature>
<evidence type="ECO:0000256" key="1">
    <source>
        <dbReference type="ARBA" id="ARBA00004651"/>
    </source>
</evidence>
<keyword evidence="3" id="KW-1003">Cell membrane</keyword>
<reference evidence="9 10" key="1">
    <citation type="submission" date="2018-03" db="EMBL/GenBank/DDBJ databases">
        <title>Genomic Encyclopedia of Archaeal and Bacterial Type Strains, Phase II (KMG-II): from individual species to whole genera.</title>
        <authorList>
            <person name="Goeker M."/>
        </authorList>
    </citation>
    <scope>NUCLEOTIDE SEQUENCE [LARGE SCALE GENOMIC DNA]</scope>
    <source>
        <strain evidence="9 10">DSM 19711</strain>
    </source>
</reference>
<organism evidence="9 10">
    <name type="scientific">Kineococcus rhizosphaerae</name>
    <dbReference type="NCBI Taxonomy" id="559628"/>
    <lineage>
        <taxon>Bacteria</taxon>
        <taxon>Bacillati</taxon>
        <taxon>Actinomycetota</taxon>
        <taxon>Actinomycetes</taxon>
        <taxon>Kineosporiales</taxon>
        <taxon>Kineosporiaceae</taxon>
        <taxon>Kineococcus</taxon>
    </lineage>
</organism>
<dbReference type="InterPro" id="IPR000515">
    <property type="entry name" value="MetI-like"/>
</dbReference>
<evidence type="ECO:0000313" key="10">
    <source>
        <dbReference type="Proteomes" id="UP000238083"/>
    </source>
</evidence>
<dbReference type="PROSITE" id="PS50928">
    <property type="entry name" value="ABC_TM1"/>
    <property type="match status" value="1"/>
</dbReference>
<feature type="transmembrane region" description="Helical" evidence="7">
    <location>
        <begin position="149"/>
        <end position="172"/>
    </location>
</feature>
<dbReference type="SUPFAM" id="SSF161098">
    <property type="entry name" value="MetI-like"/>
    <property type="match status" value="1"/>
</dbReference>
<dbReference type="InterPro" id="IPR051393">
    <property type="entry name" value="ABC_transporter_permease"/>
</dbReference>
<sequence>MGWGFVLPFVVVFVVFSVVPAAMALFLSLTDIGIRDLTSPFAVDVVGLGNYASILGSEDFQRAMLNTALFVVVGVPVTMGAGFVLALALDSGIRRMRSVFRAIVYVPVIANVVAAAVLWQYAFTQQGPVNGFLGALGVDGPNWLGRPGWAVVAVLLLTVWRNIGTCMVLFLAGLQSVPEEVHEAAALDGAGYWRRVTAMTVPLLRPTTLLVSVLMSVSFLNIFDEPYLVTNGGPLSATTSVAKWVYDQFGYGRIADSMAGSMVLLVVVLVVSTAQVRLLRSKH</sequence>
<dbReference type="InterPro" id="IPR035906">
    <property type="entry name" value="MetI-like_sf"/>
</dbReference>
<keyword evidence="5 7" id="KW-1133">Transmembrane helix</keyword>
<comment type="caution">
    <text evidence="9">The sequence shown here is derived from an EMBL/GenBank/DDBJ whole genome shotgun (WGS) entry which is preliminary data.</text>
</comment>
<keyword evidence="10" id="KW-1185">Reference proteome</keyword>
<feature type="transmembrane region" description="Helical" evidence="7">
    <location>
        <begin position="258"/>
        <end position="279"/>
    </location>
</feature>
<evidence type="ECO:0000256" key="4">
    <source>
        <dbReference type="ARBA" id="ARBA00022692"/>
    </source>
</evidence>
<evidence type="ECO:0000256" key="6">
    <source>
        <dbReference type="ARBA" id="ARBA00023136"/>
    </source>
</evidence>
<dbReference type="PANTHER" id="PTHR30193">
    <property type="entry name" value="ABC TRANSPORTER PERMEASE PROTEIN"/>
    <property type="match status" value="1"/>
</dbReference>
<dbReference type="Proteomes" id="UP000238083">
    <property type="component" value="Unassembled WGS sequence"/>
</dbReference>
<evidence type="ECO:0000313" key="9">
    <source>
        <dbReference type="EMBL" id="PRY16895.1"/>
    </source>
</evidence>
<dbReference type="AlphaFoldDB" id="A0A2T0R6U4"/>
<keyword evidence="6 7" id="KW-0472">Membrane</keyword>
<dbReference type="Gene3D" id="1.10.3720.10">
    <property type="entry name" value="MetI-like"/>
    <property type="match status" value="1"/>
</dbReference>
<dbReference type="PANTHER" id="PTHR30193:SF37">
    <property type="entry name" value="INNER MEMBRANE ABC TRANSPORTER PERMEASE PROTEIN YCJO"/>
    <property type="match status" value="1"/>
</dbReference>
<evidence type="ECO:0000256" key="3">
    <source>
        <dbReference type="ARBA" id="ARBA00022475"/>
    </source>
</evidence>
<feature type="transmembrane region" description="Helical" evidence="7">
    <location>
        <begin position="6"/>
        <end position="27"/>
    </location>
</feature>
<keyword evidence="4 7" id="KW-0812">Transmembrane</keyword>
<dbReference type="EMBL" id="PVZF01000003">
    <property type="protein sequence ID" value="PRY16895.1"/>
    <property type="molecule type" value="Genomic_DNA"/>
</dbReference>
<proteinExistence type="inferred from homology"/>
<comment type="similarity">
    <text evidence="7">Belongs to the binding-protein-dependent transport system permease family.</text>
</comment>
<dbReference type="CDD" id="cd06261">
    <property type="entry name" value="TM_PBP2"/>
    <property type="match status" value="1"/>
</dbReference>
<feature type="transmembrane region" description="Helical" evidence="7">
    <location>
        <begin position="68"/>
        <end position="90"/>
    </location>
</feature>
<name>A0A2T0R6U4_9ACTN</name>
<dbReference type="GO" id="GO:0055085">
    <property type="term" value="P:transmembrane transport"/>
    <property type="evidence" value="ECO:0007669"/>
    <property type="project" value="InterPro"/>
</dbReference>
<comment type="subcellular location">
    <subcellularLocation>
        <location evidence="1 7">Cell membrane</location>
        <topology evidence="1 7">Multi-pass membrane protein</topology>
    </subcellularLocation>
</comment>
<dbReference type="Pfam" id="PF00528">
    <property type="entry name" value="BPD_transp_1"/>
    <property type="match status" value="1"/>
</dbReference>
<feature type="transmembrane region" description="Helical" evidence="7">
    <location>
        <begin position="102"/>
        <end position="122"/>
    </location>
</feature>
<dbReference type="OrthoDB" id="9805974at2"/>
<accession>A0A2T0R6U4</accession>
<dbReference type="GO" id="GO:0005886">
    <property type="term" value="C:plasma membrane"/>
    <property type="evidence" value="ECO:0007669"/>
    <property type="project" value="UniProtKB-SubCell"/>
</dbReference>
<evidence type="ECO:0000259" key="8">
    <source>
        <dbReference type="PROSITE" id="PS50928"/>
    </source>
</evidence>
<keyword evidence="2 7" id="KW-0813">Transport</keyword>